<proteinExistence type="predicted"/>
<dbReference type="InterPro" id="IPR013094">
    <property type="entry name" value="AB_hydrolase_3"/>
</dbReference>
<keyword evidence="4" id="KW-1185">Reference proteome</keyword>
<sequence>MAVASTSRKDDSDPLHKQQPPFMSRIAYGARLSFLQSWFYQRASFDFWKSYWFPPTQRPDVIKQYDCRPNLLVRIFFPSDYDQTSPQTLPTLFSIHGGGFSIGVPDDDDQWNRTFSDLNGALVVALNYWKAPYAPWPKSLHDVEALYLAAVEDQSLPIDRSRIAITGFSAGGNLSLCLSQLDSVRKHPTSSPRAVMPIYPCTDFSTPLAEKKHRRPYKVGKLSGIRGQERDFVYEFAPVFDWAYVPYGTNLRDPLLSPRYATREALPDNVCIVGAELDYLAFEAWELACKLGGRTIPPGTKAVGRREVAKTQELETKDERFGWEVRDGRGSVKWLLVPDVIHAFDMHEMGAMVSDAETVRDGNAKAVKVIQVLGEWLREGAWRGKGRIEGLKAMEMIRS</sequence>
<dbReference type="GO" id="GO:0016787">
    <property type="term" value="F:hydrolase activity"/>
    <property type="evidence" value="ECO:0007669"/>
    <property type="project" value="UniProtKB-KW"/>
</dbReference>
<organism evidence="3 4">
    <name type="scientific">Colletotrichum plurivorum</name>
    <dbReference type="NCBI Taxonomy" id="2175906"/>
    <lineage>
        <taxon>Eukaryota</taxon>
        <taxon>Fungi</taxon>
        <taxon>Dikarya</taxon>
        <taxon>Ascomycota</taxon>
        <taxon>Pezizomycotina</taxon>
        <taxon>Sordariomycetes</taxon>
        <taxon>Hypocreomycetidae</taxon>
        <taxon>Glomerellales</taxon>
        <taxon>Glomerellaceae</taxon>
        <taxon>Colletotrichum</taxon>
        <taxon>Colletotrichum orchidearum species complex</taxon>
    </lineage>
</organism>
<dbReference type="AlphaFoldDB" id="A0A8H6K6I9"/>
<accession>A0A8H6K6I9</accession>
<evidence type="ECO:0000256" key="1">
    <source>
        <dbReference type="ARBA" id="ARBA00022801"/>
    </source>
</evidence>
<dbReference type="Pfam" id="PF07859">
    <property type="entry name" value="Abhydrolase_3"/>
    <property type="match status" value="1"/>
</dbReference>
<dbReference type="PANTHER" id="PTHR48081:SF8">
    <property type="entry name" value="ALPHA_BETA HYDROLASE FOLD-3 DOMAIN-CONTAINING PROTEIN-RELATED"/>
    <property type="match status" value="1"/>
</dbReference>
<evidence type="ECO:0000313" key="4">
    <source>
        <dbReference type="Proteomes" id="UP000654918"/>
    </source>
</evidence>
<dbReference type="Gene3D" id="3.40.50.1820">
    <property type="entry name" value="alpha/beta hydrolase"/>
    <property type="match status" value="1"/>
</dbReference>
<dbReference type="PANTHER" id="PTHR48081">
    <property type="entry name" value="AB HYDROLASE SUPERFAMILY PROTEIN C4A8.06C"/>
    <property type="match status" value="1"/>
</dbReference>
<reference evidence="3" key="1">
    <citation type="journal article" date="2020" name="Phytopathology">
        <title>Genome Sequence Resources of Colletotrichum truncatum, C. plurivorum, C. musicola, and C. sojae: Four Species Pathogenic to Soybean (Glycine max).</title>
        <authorList>
            <person name="Rogerio F."/>
            <person name="Boufleur T.R."/>
            <person name="Ciampi-Guillardi M."/>
            <person name="Sukno S.A."/>
            <person name="Thon M.R."/>
            <person name="Massola Junior N.S."/>
            <person name="Baroncelli R."/>
        </authorList>
    </citation>
    <scope>NUCLEOTIDE SEQUENCE</scope>
    <source>
        <strain evidence="3">LFN00145</strain>
    </source>
</reference>
<dbReference type="SUPFAM" id="SSF53474">
    <property type="entry name" value="alpha/beta-Hydrolases"/>
    <property type="match status" value="1"/>
</dbReference>
<dbReference type="InterPro" id="IPR050300">
    <property type="entry name" value="GDXG_lipolytic_enzyme"/>
</dbReference>
<evidence type="ECO:0000313" key="3">
    <source>
        <dbReference type="EMBL" id="KAF6825697.1"/>
    </source>
</evidence>
<feature type="domain" description="Alpha/beta hydrolase fold-3" evidence="2">
    <location>
        <begin position="93"/>
        <end position="291"/>
    </location>
</feature>
<dbReference type="InterPro" id="IPR029058">
    <property type="entry name" value="AB_hydrolase_fold"/>
</dbReference>
<gene>
    <name evidence="3" type="ORF">CPLU01_10120</name>
</gene>
<keyword evidence="1 3" id="KW-0378">Hydrolase</keyword>
<evidence type="ECO:0000259" key="2">
    <source>
        <dbReference type="Pfam" id="PF07859"/>
    </source>
</evidence>
<name>A0A8H6K6I9_9PEZI</name>
<comment type="caution">
    <text evidence="3">The sequence shown here is derived from an EMBL/GenBank/DDBJ whole genome shotgun (WGS) entry which is preliminary data.</text>
</comment>
<protein>
    <submittedName>
        <fullName evidence="3">Alpha beta hydrolase fold protein</fullName>
    </submittedName>
</protein>
<dbReference type="EMBL" id="WIGO01000168">
    <property type="protein sequence ID" value="KAF6825697.1"/>
    <property type="molecule type" value="Genomic_DNA"/>
</dbReference>
<dbReference type="Proteomes" id="UP000654918">
    <property type="component" value="Unassembled WGS sequence"/>
</dbReference>